<protein>
    <recommendedName>
        <fullName evidence="2">Biotin-protein ligase N-terminal domain-containing protein</fullName>
    </recommendedName>
</protein>
<evidence type="ECO:0000259" key="2">
    <source>
        <dbReference type="Pfam" id="PF09825"/>
    </source>
</evidence>
<proteinExistence type="predicted"/>
<comment type="caution">
    <text evidence="3">The sequence shown here is derived from an EMBL/GenBank/DDBJ whole genome shotgun (WGS) entry which is preliminary data.</text>
</comment>
<sequence>MMAKPRVLIYNFCFRRPFLALLVREDPELFARDVLAGAHTGSVGLQREDVAFLDAVSLREGSWIDWGGAEASSPGGLGQLLLIPGGFDLGYCKKLDGDGVGIRGFVEGGGSLLGLCAGSYFASRLCKFDLHNWAAQDRRIVGARELALFPGTAEGPWLGDYAYTGDHTTGRVARIVVSRELEMPLRERGSGTRAMSPDAPGQQPSAGGRSIDLGPRSTGAARRVGALVEQVCADCRRDVSTSVVDEEVLGVYWNGGPRYILDQEYPASAQVLACYADAPLPGWPSREAAVVEVRVGQGRAILSAVHPEISKAYLQRQRSCTAGQDTAPACAQVSSHVLSRLDEQDSRRFLGALVSRLLRNK</sequence>
<feature type="domain" description="Biotin-protein ligase N-terminal" evidence="2">
    <location>
        <begin position="79"/>
        <end position="180"/>
    </location>
</feature>
<keyword evidence="4" id="KW-1185">Reference proteome</keyword>
<feature type="region of interest" description="Disordered" evidence="1">
    <location>
        <begin position="186"/>
        <end position="217"/>
    </location>
</feature>
<dbReference type="InterPro" id="IPR019197">
    <property type="entry name" value="Biotin-prot_ligase_N"/>
</dbReference>
<gene>
    <name evidence="3" type="ORF">PCOR1329_LOCUS63778</name>
</gene>
<evidence type="ECO:0000313" key="4">
    <source>
        <dbReference type="Proteomes" id="UP001189429"/>
    </source>
</evidence>
<name>A0ABN9W3R1_9DINO</name>
<feature type="domain" description="Biotin-protein ligase N-terminal" evidence="2">
    <location>
        <begin position="243"/>
        <end position="332"/>
    </location>
</feature>
<reference evidence="3" key="1">
    <citation type="submission" date="2023-10" db="EMBL/GenBank/DDBJ databases">
        <authorList>
            <person name="Chen Y."/>
            <person name="Shah S."/>
            <person name="Dougan E. K."/>
            <person name="Thang M."/>
            <person name="Chan C."/>
        </authorList>
    </citation>
    <scope>NUCLEOTIDE SEQUENCE [LARGE SCALE GENOMIC DNA]</scope>
</reference>
<dbReference type="EMBL" id="CAUYUJ010018109">
    <property type="protein sequence ID" value="CAK0880707.1"/>
    <property type="molecule type" value="Genomic_DNA"/>
</dbReference>
<accession>A0ABN9W3R1</accession>
<organism evidence="3 4">
    <name type="scientific">Prorocentrum cordatum</name>
    <dbReference type="NCBI Taxonomy" id="2364126"/>
    <lineage>
        <taxon>Eukaryota</taxon>
        <taxon>Sar</taxon>
        <taxon>Alveolata</taxon>
        <taxon>Dinophyceae</taxon>
        <taxon>Prorocentrales</taxon>
        <taxon>Prorocentraceae</taxon>
        <taxon>Prorocentrum</taxon>
    </lineage>
</organism>
<evidence type="ECO:0000313" key="3">
    <source>
        <dbReference type="EMBL" id="CAK0880707.1"/>
    </source>
</evidence>
<dbReference type="Pfam" id="PF09825">
    <property type="entry name" value="BPL_N"/>
    <property type="match status" value="2"/>
</dbReference>
<dbReference type="Proteomes" id="UP001189429">
    <property type="component" value="Unassembled WGS sequence"/>
</dbReference>
<evidence type="ECO:0000256" key="1">
    <source>
        <dbReference type="SAM" id="MobiDB-lite"/>
    </source>
</evidence>